<dbReference type="AlphaFoldDB" id="A0A6J5JIG7"/>
<gene>
    <name evidence="1" type="ORF">BLA3211_06277</name>
</gene>
<name>A0A6J5JIG7_9BURK</name>
<accession>A0A6J5JIG7</accession>
<reference evidence="1 2" key="1">
    <citation type="submission" date="2020-04" db="EMBL/GenBank/DDBJ databases">
        <authorList>
            <person name="Depoorter E."/>
        </authorList>
    </citation>
    <scope>NUCLEOTIDE SEQUENCE [LARGE SCALE GENOMIC DNA]</scope>
    <source>
        <strain evidence="1 2">BCC0217</strain>
    </source>
</reference>
<organism evidence="1 2">
    <name type="scientific">Burkholderia aenigmatica</name>
    <dbReference type="NCBI Taxonomy" id="2015348"/>
    <lineage>
        <taxon>Bacteria</taxon>
        <taxon>Pseudomonadati</taxon>
        <taxon>Pseudomonadota</taxon>
        <taxon>Betaproteobacteria</taxon>
        <taxon>Burkholderiales</taxon>
        <taxon>Burkholderiaceae</taxon>
        <taxon>Burkholderia</taxon>
        <taxon>Burkholderia cepacia complex</taxon>
    </lineage>
</organism>
<dbReference type="EMBL" id="CABWIL020000027">
    <property type="protein sequence ID" value="CAB3971107.1"/>
    <property type="molecule type" value="Genomic_DNA"/>
</dbReference>
<evidence type="ECO:0000313" key="2">
    <source>
        <dbReference type="Proteomes" id="UP000494301"/>
    </source>
</evidence>
<protein>
    <submittedName>
        <fullName evidence="1">Uncharacterized protein</fullName>
    </submittedName>
</protein>
<evidence type="ECO:0000313" key="1">
    <source>
        <dbReference type="EMBL" id="CAB3971107.1"/>
    </source>
</evidence>
<sequence length="30" mass="3305">MANPVFVVDDGKRIAHDGANRSTGMKELQF</sequence>
<proteinExistence type="predicted"/>
<dbReference type="Proteomes" id="UP000494301">
    <property type="component" value="Unassembled WGS sequence"/>
</dbReference>